<dbReference type="Proteomes" id="UP000619238">
    <property type="component" value="Unassembled WGS sequence"/>
</dbReference>
<proteinExistence type="predicted"/>
<evidence type="ECO:0000256" key="3">
    <source>
        <dbReference type="ARBA" id="ARBA00022553"/>
    </source>
</evidence>
<dbReference type="InterPro" id="IPR029058">
    <property type="entry name" value="AB_hydrolase_fold"/>
</dbReference>
<keyword evidence="3" id="KW-0597">Phosphoprotein</keyword>
<dbReference type="NCBIfam" id="TIGR01733">
    <property type="entry name" value="AA-adenyl-dom"/>
    <property type="match status" value="1"/>
</dbReference>
<dbReference type="InterPro" id="IPR020806">
    <property type="entry name" value="PKS_PP-bd"/>
</dbReference>
<dbReference type="Gene3D" id="2.30.38.10">
    <property type="entry name" value="Luciferase, Domain 3"/>
    <property type="match status" value="1"/>
</dbReference>
<evidence type="ECO:0000313" key="6">
    <source>
        <dbReference type="Proteomes" id="UP000619238"/>
    </source>
</evidence>
<gene>
    <name evidence="5" type="ORF">H2O64_19500</name>
</gene>
<dbReference type="InterPro" id="IPR001242">
    <property type="entry name" value="Condensation_dom"/>
</dbReference>
<dbReference type="InterPro" id="IPR001031">
    <property type="entry name" value="Thioesterase"/>
</dbReference>
<dbReference type="Gene3D" id="1.10.10.1830">
    <property type="entry name" value="Non-ribosomal peptide synthase, adenylation domain"/>
    <property type="match status" value="1"/>
</dbReference>
<dbReference type="PANTHER" id="PTHR45527:SF1">
    <property type="entry name" value="FATTY ACID SYNTHASE"/>
    <property type="match status" value="1"/>
</dbReference>
<dbReference type="Pfam" id="PF13193">
    <property type="entry name" value="AMP-binding_C"/>
    <property type="match status" value="1"/>
</dbReference>
<dbReference type="CDD" id="cd05930">
    <property type="entry name" value="A_NRPS"/>
    <property type="match status" value="1"/>
</dbReference>
<keyword evidence="2" id="KW-0596">Phosphopantetheine</keyword>
<dbReference type="SUPFAM" id="SSF56801">
    <property type="entry name" value="Acetyl-CoA synthetase-like"/>
    <property type="match status" value="1"/>
</dbReference>
<evidence type="ECO:0000259" key="4">
    <source>
        <dbReference type="PROSITE" id="PS50075"/>
    </source>
</evidence>
<protein>
    <submittedName>
        <fullName evidence="5">Amino acid adenylation domain-containing protein</fullName>
    </submittedName>
</protein>
<dbReference type="SUPFAM" id="SSF52777">
    <property type="entry name" value="CoA-dependent acyltransferases"/>
    <property type="match status" value="2"/>
</dbReference>
<feature type="domain" description="Carrier" evidence="4">
    <location>
        <begin position="1043"/>
        <end position="1118"/>
    </location>
</feature>
<dbReference type="InterPro" id="IPR045851">
    <property type="entry name" value="AMP-bd_C_sf"/>
</dbReference>
<dbReference type="EMBL" id="JACGWS010000014">
    <property type="protein sequence ID" value="MBC8756868.1"/>
    <property type="molecule type" value="Genomic_DNA"/>
</dbReference>
<keyword evidence="6" id="KW-1185">Reference proteome</keyword>
<dbReference type="CDD" id="cd19531">
    <property type="entry name" value="LCL_NRPS-like"/>
    <property type="match status" value="1"/>
</dbReference>
<dbReference type="Gene3D" id="3.40.50.980">
    <property type="match status" value="2"/>
</dbReference>
<dbReference type="InterPro" id="IPR036736">
    <property type="entry name" value="ACP-like_sf"/>
</dbReference>
<dbReference type="Gene3D" id="3.30.559.30">
    <property type="entry name" value="Nonribosomal peptide synthetase, condensation domain"/>
    <property type="match status" value="1"/>
</dbReference>
<dbReference type="InterPro" id="IPR044894">
    <property type="entry name" value="TubC_N_sf"/>
</dbReference>
<dbReference type="RefSeq" id="WP_187563908.1">
    <property type="nucleotide sequence ID" value="NZ_JACGWS010000014.1"/>
</dbReference>
<evidence type="ECO:0000313" key="5">
    <source>
        <dbReference type="EMBL" id="MBC8756868.1"/>
    </source>
</evidence>
<dbReference type="SMART" id="SM00823">
    <property type="entry name" value="PKS_PP"/>
    <property type="match status" value="1"/>
</dbReference>
<dbReference type="InterPro" id="IPR006162">
    <property type="entry name" value="Ppantetheine_attach_site"/>
</dbReference>
<evidence type="ECO:0000256" key="2">
    <source>
        <dbReference type="ARBA" id="ARBA00022450"/>
    </source>
</evidence>
<evidence type="ECO:0000256" key="1">
    <source>
        <dbReference type="ARBA" id="ARBA00001957"/>
    </source>
</evidence>
<dbReference type="SUPFAM" id="SSF47336">
    <property type="entry name" value="ACP-like"/>
    <property type="match status" value="1"/>
</dbReference>
<dbReference type="InterPro" id="IPR025110">
    <property type="entry name" value="AMP-bd_C"/>
</dbReference>
<dbReference type="InterPro" id="IPR009081">
    <property type="entry name" value="PP-bd_ACP"/>
</dbReference>
<dbReference type="PROSITE" id="PS50075">
    <property type="entry name" value="CARRIER"/>
    <property type="match status" value="1"/>
</dbReference>
<dbReference type="Gene3D" id="3.40.50.1820">
    <property type="entry name" value="alpha/beta hydrolase"/>
    <property type="match status" value="1"/>
</dbReference>
<dbReference type="Pfam" id="PF00550">
    <property type="entry name" value="PP-binding"/>
    <property type="match status" value="1"/>
</dbReference>
<dbReference type="InterPro" id="IPR000873">
    <property type="entry name" value="AMP-dep_synth/lig_dom"/>
</dbReference>
<accession>A0ABR7QEE1</accession>
<sequence>MTSANDTVLELLTNAKKQGVDVFLNENDLKVKIDKNKTVDQDLINNLKTNKTRIVDFLKAENKNFQEINKGVQKIPKYNKDEIGKIPLSFAQEQLWLVDQMQGSVNYHSSNVFSIKGNLNITILEKTIRAIIERHEVLRTVIKQDENLDAYQYVLKSDLWKMKFTEITEKGGLNEIFKNDTAIPFILKDDFLIRIHLVKLEEKEYMLHIVMHHLVYDGWSMPIFFAELGEIYHALSHGIMPNLEELPIQYADYAIWLRKLYDEAFLQESLNFWKKQLHNYKTLEFPLDYPRKSIQSIKGALYSNSIDGELKTRIDKFLKEKQITTFMFMTSVLNILLYKYTDENDICIGTPVANRDFKEIQGLIGYFVNTLPLRTKLDEKANFFQIIENVKENIIQALKYKEVPFEKIVDTVIQKRDLSKSPIFQIMLSVQNDQTNKKSANNDFNEIQIEIQTSEGVFTKFDLTFTIVNTVDSIVLDIEYCTDLFEKEAIERISKYFIHLIKLLLNAPEQSINDLDLITTADKQKLIYDVNTIDDHFIKNDTETILDYFDQQVASNPNAIAVISSEKNEKLTYKELNDKANKLAHYLKESYNIQQDDLVGIMLERSSLMIVAILGILKSGAGYLPIDLEYPVDRKMFMIENSKIKSLIISSKDIFDEILAANINVFTIDSKLDAISEYSGDKSLNNSHHDSLAYTIYTSGTSGMPKGVMIEHKSLVNLCLYHKEFYKVTNDSRVALYHGTSFDGSVWELFPYLIAGARLYPIESNDIRFDMRKLAEFIEENEITHIHVPTQIVLNLIDQDISLKNTIVMTGGEALKIPKANSLKIYNNYGPTEGTVVSTDYKVSPYDLGSIPIGKPIGGVSAYVLNKNKQLLPQGCIGELYIGGNGIARGYLGKEELTNKVFLDDDFLNRGSKMYKTGDLVRLGNDGNFEFKGRVDRQVKIRGYRIELSEIESVLMEIEAVSNAIVIDKVKNEDVQLVAYLVIEGDFDKKEIIKYMTAKVPKYMIPGSIVKIDTMPLNENGKIDFKKLLDIENNNTVKENYTTPKNQIEKGVTEIWEKLLGVEKIGINDDFFDLGGHSLTATKMIALIEREFDFQLPISILFEHPSIKKIADVIRSKNESNEAKILVPIHTEGTKTPIFCAPPGGGNVLIYNDLSKELGSEQPLYAFQSSGIDMKSEILESIEEMATLFIKEMQKIDAEGPYTLLGYSFGGKIIYEMALQLIREGFKVNNLIILDALAPDKVVKDYKSVLPSSYMKWVLYFKDLYNLKLNDQNLKMDLSYSDLINKSENAQLKVFHDKLIELGEPFTFEQIKSFINVYISNSQIKYLPEIKDIPNLSIILFKALKVESAFSIDQLEERKKFFGEIVDQDDLGWNDFTSTAVKAFDVDCSHIDMIGLPHIAEIAEEINKHLGYN</sequence>
<organism evidence="5 6">
    <name type="scientific">Kordia aestuariivivens</name>
    <dbReference type="NCBI Taxonomy" id="2759037"/>
    <lineage>
        <taxon>Bacteria</taxon>
        <taxon>Pseudomonadati</taxon>
        <taxon>Bacteroidota</taxon>
        <taxon>Flavobacteriia</taxon>
        <taxon>Flavobacteriales</taxon>
        <taxon>Flavobacteriaceae</taxon>
        <taxon>Kordia</taxon>
    </lineage>
</organism>
<dbReference type="PROSITE" id="PS00012">
    <property type="entry name" value="PHOSPHOPANTETHEINE"/>
    <property type="match status" value="1"/>
</dbReference>
<dbReference type="Gene3D" id="3.30.559.10">
    <property type="entry name" value="Chloramphenicol acetyltransferase-like domain"/>
    <property type="match status" value="1"/>
</dbReference>
<dbReference type="PANTHER" id="PTHR45527">
    <property type="entry name" value="NONRIBOSOMAL PEPTIDE SYNTHETASE"/>
    <property type="match status" value="1"/>
</dbReference>
<dbReference type="Pfam" id="PF00501">
    <property type="entry name" value="AMP-binding"/>
    <property type="match status" value="1"/>
</dbReference>
<dbReference type="Pfam" id="PF00668">
    <property type="entry name" value="Condensation"/>
    <property type="match status" value="1"/>
</dbReference>
<dbReference type="Gene3D" id="3.30.300.30">
    <property type="match status" value="1"/>
</dbReference>
<dbReference type="InterPro" id="IPR010071">
    <property type="entry name" value="AA_adenyl_dom"/>
</dbReference>
<reference evidence="5 6" key="1">
    <citation type="submission" date="2020-07" db="EMBL/GenBank/DDBJ databases">
        <title>Description of Kordia aestuariivivens sp. nov., isolated from a tidal flat.</title>
        <authorList>
            <person name="Park S."/>
            <person name="Yoon J.-H."/>
        </authorList>
    </citation>
    <scope>NUCLEOTIDE SEQUENCE [LARGE SCALE GENOMIC DNA]</scope>
    <source>
        <strain evidence="5 6">YSTF-M3</strain>
    </source>
</reference>
<dbReference type="SUPFAM" id="SSF53474">
    <property type="entry name" value="alpha/beta-Hydrolases"/>
    <property type="match status" value="1"/>
</dbReference>
<dbReference type="Gene3D" id="1.10.1200.10">
    <property type="entry name" value="ACP-like"/>
    <property type="match status" value="1"/>
</dbReference>
<dbReference type="Pfam" id="PF00975">
    <property type="entry name" value="Thioesterase"/>
    <property type="match status" value="1"/>
</dbReference>
<name>A0ABR7QEE1_9FLAO</name>
<comment type="cofactor">
    <cofactor evidence="1">
        <name>pantetheine 4'-phosphate</name>
        <dbReference type="ChEBI" id="CHEBI:47942"/>
    </cofactor>
</comment>
<comment type="caution">
    <text evidence="5">The sequence shown here is derived from an EMBL/GenBank/DDBJ whole genome shotgun (WGS) entry which is preliminary data.</text>
</comment>
<dbReference type="InterPro" id="IPR023213">
    <property type="entry name" value="CAT-like_dom_sf"/>
</dbReference>